<dbReference type="FunFam" id="1.20.1740.10:FF:000039">
    <property type="entry name" value="Neutral amino acid transporter (Eurofung)"/>
    <property type="match status" value="1"/>
</dbReference>
<dbReference type="RefSeq" id="XP_064711442.1">
    <property type="nucleotide sequence ID" value="XM_064848818.1"/>
</dbReference>
<feature type="transmembrane region" description="Helical" evidence="7">
    <location>
        <begin position="308"/>
        <end position="330"/>
    </location>
</feature>
<reference evidence="9 10" key="1">
    <citation type="submission" date="2023-08" db="EMBL/GenBank/DDBJ databases">
        <title>Black Yeasts Isolated from many extreme environments.</title>
        <authorList>
            <person name="Coleine C."/>
            <person name="Stajich J.E."/>
            <person name="Selbmann L."/>
        </authorList>
    </citation>
    <scope>NUCLEOTIDE SEQUENCE [LARGE SCALE GENOMIC DNA]</scope>
    <source>
        <strain evidence="9 10">CCFEE 5792</strain>
    </source>
</reference>
<evidence type="ECO:0000256" key="4">
    <source>
        <dbReference type="ARBA" id="ARBA00022989"/>
    </source>
</evidence>
<dbReference type="Proteomes" id="UP001358417">
    <property type="component" value="Unassembled WGS sequence"/>
</dbReference>
<dbReference type="GeneID" id="89973424"/>
<evidence type="ECO:0000256" key="7">
    <source>
        <dbReference type="SAM" id="Phobius"/>
    </source>
</evidence>
<feature type="transmembrane region" description="Helical" evidence="7">
    <location>
        <begin position="493"/>
        <end position="518"/>
    </location>
</feature>
<feature type="transmembrane region" description="Helical" evidence="7">
    <location>
        <begin position="350"/>
        <end position="375"/>
    </location>
</feature>
<feature type="transmembrane region" description="Helical" evidence="7">
    <location>
        <begin position="116"/>
        <end position="139"/>
    </location>
</feature>
<evidence type="ECO:0000256" key="5">
    <source>
        <dbReference type="ARBA" id="ARBA00023136"/>
    </source>
</evidence>
<evidence type="ECO:0000259" key="8">
    <source>
        <dbReference type="Pfam" id="PF01490"/>
    </source>
</evidence>
<feature type="transmembrane region" description="Helical" evidence="7">
    <location>
        <begin position="192"/>
        <end position="214"/>
    </location>
</feature>
<sequence length="536" mass="58807">MSHQEPSTSADIPAHAPPKPPRTPVWSPGARPASRMGVPHLSLDTALAANQGVNHLSDKPIPSVERDKLDPMAVQNAGGVEYQSMKWWQAGMVMVAETISLGILSLPQAMSTVGVIPGLILLLGLGAFASYSGIVIGQFKLRYPHIHSMECAGKVLFGKWGARVIGTGQYLFYIFVMGSHILTFAICMNKLTGKFVCTIVWMVIGMMLSLLCTLPRTLKNLSFYSVASFISIIGAVMITMISVGISKPALQEAAAAGQEVVFRLWPKDDLAFVPGFLAVSNMVFAYAGHPAFFTFISELKDPNDFPKALAFLQVSDISMYLIATVVIYYFAGDSVASPALNSAGETVSKVAWGVAIPTIIIAGVVNGHVCVKYIYVRLLRNRKDDLLHQRTWKSRWYWIGLGCMSWFLAWLIAEVVPVFNDMLAITSALFASWFTFGLSGMFWFHMNKPLFGRSRANNWWHPLIPRLRTRPVVDPENVSNDEVASPTWTKTKLVLIFINVLLIAMGAILCVAGLYASIKSMVSHGADRKPFTCAPL</sequence>
<evidence type="ECO:0000313" key="10">
    <source>
        <dbReference type="Proteomes" id="UP001358417"/>
    </source>
</evidence>
<dbReference type="EMBL" id="JAVRRD010000002">
    <property type="protein sequence ID" value="KAK5063170.1"/>
    <property type="molecule type" value="Genomic_DNA"/>
</dbReference>
<comment type="subcellular location">
    <subcellularLocation>
        <location evidence="1">Membrane</location>
        <topology evidence="1">Multi-pass membrane protein</topology>
    </subcellularLocation>
</comment>
<proteinExistence type="inferred from homology"/>
<keyword evidence="5 7" id="KW-0472">Membrane</keyword>
<dbReference type="InterPro" id="IPR013057">
    <property type="entry name" value="AA_transpt_TM"/>
</dbReference>
<dbReference type="AlphaFoldDB" id="A0AAV9NSX2"/>
<feature type="domain" description="Amino acid transporter transmembrane" evidence="8">
    <location>
        <begin position="85"/>
        <end position="450"/>
    </location>
</feature>
<keyword evidence="10" id="KW-1185">Reference proteome</keyword>
<dbReference type="GO" id="GO:0015179">
    <property type="term" value="F:L-amino acid transmembrane transporter activity"/>
    <property type="evidence" value="ECO:0007669"/>
    <property type="project" value="TreeGrafter"/>
</dbReference>
<comment type="caution">
    <text evidence="9">The sequence shown here is derived from an EMBL/GenBank/DDBJ whole genome shotgun (WGS) entry which is preliminary data.</text>
</comment>
<evidence type="ECO:0000313" key="9">
    <source>
        <dbReference type="EMBL" id="KAK5063170.1"/>
    </source>
</evidence>
<evidence type="ECO:0000256" key="3">
    <source>
        <dbReference type="ARBA" id="ARBA00022692"/>
    </source>
</evidence>
<dbReference type="GO" id="GO:0016020">
    <property type="term" value="C:membrane"/>
    <property type="evidence" value="ECO:0007669"/>
    <property type="project" value="UniProtKB-SubCell"/>
</dbReference>
<dbReference type="Pfam" id="PF01490">
    <property type="entry name" value="Aa_trans"/>
    <property type="match status" value="1"/>
</dbReference>
<evidence type="ECO:0000256" key="2">
    <source>
        <dbReference type="ARBA" id="ARBA00008066"/>
    </source>
</evidence>
<keyword evidence="4 7" id="KW-1133">Transmembrane helix</keyword>
<dbReference type="Gene3D" id="1.20.1740.10">
    <property type="entry name" value="Amino acid/polyamine transporter I"/>
    <property type="match status" value="1"/>
</dbReference>
<feature type="transmembrane region" description="Helical" evidence="7">
    <location>
        <begin position="221"/>
        <end position="245"/>
    </location>
</feature>
<organism evidence="9 10">
    <name type="scientific">Exophiala bonariae</name>
    <dbReference type="NCBI Taxonomy" id="1690606"/>
    <lineage>
        <taxon>Eukaryota</taxon>
        <taxon>Fungi</taxon>
        <taxon>Dikarya</taxon>
        <taxon>Ascomycota</taxon>
        <taxon>Pezizomycotina</taxon>
        <taxon>Eurotiomycetes</taxon>
        <taxon>Chaetothyriomycetidae</taxon>
        <taxon>Chaetothyriales</taxon>
        <taxon>Herpotrichiellaceae</taxon>
        <taxon>Exophiala</taxon>
    </lineage>
</organism>
<evidence type="ECO:0000256" key="6">
    <source>
        <dbReference type="SAM" id="MobiDB-lite"/>
    </source>
</evidence>
<dbReference type="PANTHER" id="PTHR22950">
    <property type="entry name" value="AMINO ACID TRANSPORTER"/>
    <property type="match status" value="1"/>
</dbReference>
<protein>
    <recommendedName>
        <fullName evidence="8">Amino acid transporter transmembrane domain-containing protein</fullName>
    </recommendedName>
</protein>
<dbReference type="PANTHER" id="PTHR22950:SF479">
    <property type="entry name" value="AMINO ACID TRANSPORTER (EUROFUNG)-RELATED"/>
    <property type="match status" value="1"/>
</dbReference>
<feature type="region of interest" description="Disordered" evidence="6">
    <location>
        <begin position="1"/>
        <end position="35"/>
    </location>
</feature>
<comment type="similarity">
    <text evidence="2">Belongs to the amino acid/polyamine transporter 2 family.</text>
</comment>
<evidence type="ECO:0000256" key="1">
    <source>
        <dbReference type="ARBA" id="ARBA00004141"/>
    </source>
</evidence>
<feature type="transmembrane region" description="Helical" evidence="7">
    <location>
        <begin position="396"/>
        <end position="416"/>
    </location>
</feature>
<gene>
    <name evidence="9" type="ORF">LTR84_005246</name>
</gene>
<name>A0AAV9NSX2_9EURO</name>
<keyword evidence="3 7" id="KW-0812">Transmembrane</keyword>
<accession>A0AAV9NSX2</accession>
<feature type="transmembrane region" description="Helical" evidence="7">
    <location>
        <begin position="422"/>
        <end position="444"/>
    </location>
</feature>
<feature type="transmembrane region" description="Helical" evidence="7">
    <location>
        <begin position="160"/>
        <end position="186"/>
    </location>
</feature>
<feature type="transmembrane region" description="Helical" evidence="7">
    <location>
        <begin position="271"/>
        <end position="296"/>
    </location>
</feature>